<keyword evidence="2" id="KW-0964">Secreted</keyword>
<dbReference type="InterPro" id="IPR020436">
    <property type="entry name" value="SMB_chordata"/>
</dbReference>
<dbReference type="PRINTS" id="PR00022">
    <property type="entry name" value="SOMATOMEDINB"/>
</dbReference>
<dbReference type="InterPro" id="IPR051298">
    <property type="entry name" value="Heme_transport/Cell_adhesion"/>
</dbReference>
<accession>A0AAQ6IJN7</accession>
<keyword evidence="3" id="KW-0677">Repeat</keyword>
<dbReference type="SUPFAM" id="SSF90188">
    <property type="entry name" value="Somatomedin B domain"/>
    <property type="match status" value="2"/>
</dbReference>
<keyword evidence="7" id="KW-1185">Reference proteome</keyword>
<evidence type="ECO:0000259" key="5">
    <source>
        <dbReference type="PROSITE" id="PS50958"/>
    </source>
</evidence>
<sequence length="151" mass="16875">LCVQRELPTEKELGSDGILCSCVGRCGEVYTRGQQCTCDFSCLPHNECCQDFESTCTTGETSCLGRCGETFSRGQPCDCDPQCIHYNTCCHDYQLQCGKELYTVCRLETCCNSVSKLIPAFCVPLFSFCMTSFSFSIRSPQITDKQEKVQQ</sequence>
<dbReference type="AlphaFoldDB" id="A0AAQ6IJN7"/>
<dbReference type="PANTHER" id="PTHR22917">
    <property type="entry name" value="HEMOPEXIN DOMAIN-CONTAINING PROTEIN"/>
    <property type="match status" value="1"/>
</dbReference>
<dbReference type="PANTHER" id="PTHR22917:SF8">
    <property type="entry name" value="PROTEOGLYCAN 4 ISOFORM X1"/>
    <property type="match status" value="1"/>
</dbReference>
<evidence type="ECO:0000256" key="4">
    <source>
        <dbReference type="ARBA" id="ARBA00023157"/>
    </source>
</evidence>
<evidence type="ECO:0000256" key="1">
    <source>
        <dbReference type="ARBA" id="ARBA00004613"/>
    </source>
</evidence>
<dbReference type="GO" id="GO:0006955">
    <property type="term" value="P:immune response"/>
    <property type="evidence" value="ECO:0007669"/>
    <property type="project" value="InterPro"/>
</dbReference>
<dbReference type="GO" id="GO:0005044">
    <property type="term" value="F:scavenger receptor activity"/>
    <property type="evidence" value="ECO:0007669"/>
    <property type="project" value="InterPro"/>
</dbReference>
<evidence type="ECO:0000256" key="2">
    <source>
        <dbReference type="ARBA" id="ARBA00022525"/>
    </source>
</evidence>
<organism evidence="6 7">
    <name type="scientific">Anabas testudineus</name>
    <name type="common">Climbing perch</name>
    <name type="synonym">Anthias testudineus</name>
    <dbReference type="NCBI Taxonomy" id="64144"/>
    <lineage>
        <taxon>Eukaryota</taxon>
        <taxon>Metazoa</taxon>
        <taxon>Chordata</taxon>
        <taxon>Craniata</taxon>
        <taxon>Vertebrata</taxon>
        <taxon>Euteleostomi</taxon>
        <taxon>Actinopterygii</taxon>
        <taxon>Neopterygii</taxon>
        <taxon>Teleostei</taxon>
        <taxon>Neoteleostei</taxon>
        <taxon>Acanthomorphata</taxon>
        <taxon>Anabantaria</taxon>
        <taxon>Anabantiformes</taxon>
        <taxon>Anabantoidei</taxon>
        <taxon>Anabantidae</taxon>
        <taxon>Anabas</taxon>
    </lineage>
</organism>
<dbReference type="InterPro" id="IPR001212">
    <property type="entry name" value="Somatomedin_B_dom"/>
</dbReference>
<reference evidence="6" key="3">
    <citation type="submission" date="2025-09" db="UniProtKB">
        <authorList>
            <consortium name="Ensembl"/>
        </authorList>
    </citation>
    <scope>IDENTIFICATION</scope>
</reference>
<reference evidence="6 7" key="1">
    <citation type="submission" date="2021-04" db="EMBL/GenBank/DDBJ databases">
        <authorList>
            <consortium name="Wellcome Sanger Institute Data Sharing"/>
        </authorList>
    </citation>
    <scope>NUCLEOTIDE SEQUENCE [LARGE SCALE GENOMIC DNA]</scope>
</reference>
<proteinExistence type="predicted"/>
<dbReference type="PROSITE" id="PS00524">
    <property type="entry name" value="SMB_1"/>
    <property type="match status" value="2"/>
</dbReference>
<evidence type="ECO:0000256" key="3">
    <source>
        <dbReference type="ARBA" id="ARBA00022737"/>
    </source>
</evidence>
<reference evidence="6" key="2">
    <citation type="submission" date="2025-08" db="UniProtKB">
        <authorList>
            <consortium name="Ensembl"/>
        </authorList>
    </citation>
    <scope>IDENTIFICATION</scope>
</reference>
<comment type="subcellular location">
    <subcellularLocation>
        <location evidence="1">Secreted</location>
    </subcellularLocation>
</comment>
<dbReference type="GO" id="GO:0005615">
    <property type="term" value="C:extracellular space"/>
    <property type="evidence" value="ECO:0007669"/>
    <property type="project" value="TreeGrafter"/>
</dbReference>
<dbReference type="Ensembl" id="ENSATET00000079602.1">
    <property type="protein sequence ID" value="ENSATEP00000077600.1"/>
    <property type="gene ID" value="ENSATEG00000030971.1"/>
</dbReference>
<dbReference type="Proteomes" id="UP000265040">
    <property type="component" value="Chromosome 17"/>
</dbReference>
<evidence type="ECO:0000313" key="6">
    <source>
        <dbReference type="Ensembl" id="ENSATEP00000077600.1"/>
    </source>
</evidence>
<dbReference type="InterPro" id="IPR036024">
    <property type="entry name" value="Somatomedin_B-like_dom_sf"/>
</dbReference>
<feature type="domain" description="SMB" evidence="5">
    <location>
        <begin position="18"/>
        <end position="62"/>
    </location>
</feature>
<dbReference type="GeneTree" id="ENSGT01040000242430"/>
<feature type="domain" description="SMB" evidence="5">
    <location>
        <begin position="63"/>
        <end position="101"/>
    </location>
</feature>
<dbReference type="GO" id="GO:0030247">
    <property type="term" value="F:polysaccharide binding"/>
    <property type="evidence" value="ECO:0007669"/>
    <property type="project" value="InterPro"/>
</dbReference>
<keyword evidence="4" id="KW-1015">Disulfide bond</keyword>
<name>A0AAQ6IJN7_ANATE</name>
<dbReference type="Gene3D" id="4.10.410.20">
    <property type="match status" value="2"/>
</dbReference>
<dbReference type="SMART" id="SM00201">
    <property type="entry name" value="SO"/>
    <property type="match status" value="2"/>
</dbReference>
<dbReference type="PROSITE" id="PS50958">
    <property type="entry name" value="SMB_2"/>
    <property type="match status" value="2"/>
</dbReference>
<dbReference type="Pfam" id="PF01033">
    <property type="entry name" value="Somatomedin_B"/>
    <property type="match status" value="2"/>
</dbReference>
<protein>
    <recommendedName>
        <fullName evidence="5">SMB domain-containing protein</fullName>
    </recommendedName>
</protein>
<evidence type="ECO:0000313" key="7">
    <source>
        <dbReference type="Proteomes" id="UP000265040"/>
    </source>
</evidence>